<keyword evidence="2" id="KW-1185">Reference proteome</keyword>
<evidence type="ECO:0000313" key="1">
    <source>
        <dbReference type="EMBL" id="SHI49614.1"/>
    </source>
</evidence>
<dbReference type="GO" id="GO:0047661">
    <property type="term" value="F:amino-acid racemase activity"/>
    <property type="evidence" value="ECO:0007669"/>
    <property type="project" value="InterPro"/>
</dbReference>
<dbReference type="Gene3D" id="3.40.50.1860">
    <property type="match status" value="2"/>
</dbReference>
<dbReference type="OrthoDB" id="9791723at2"/>
<accession>A0A1M6BLN1</accession>
<evidence type="ECO:0000313" key="2">
    <source>
        <dbReference type="Proteomes" id="UP000184052"/>
    </source>
</evidence>
<protein>
    <submittedName>
        <fullName evidence="1">Asp/Glu/hydantoin racemase</fullName>
    </submittedName>
</protein>
<gene>
    <name evidence="1" type="ORF">SAMN02745751_00401</name>
</gene>
<reference evidence="1 2" key="1">
    <citation type="submission" date="2016-11" db="EMBL/GenBank/DDBJ databases">
        <authorList>
            <person name="Jaros S."/>
            <person name="Januszkiewicz K."/>
            <person name="Wedrychowicz H."/>
        </authorList>
    </citation>
    <scope>NUCLEOTIDE SEQUENCE [LARGE SCALE GENOMIC DNA]</scope>
    <source>
        <strain evidence="1 2">DSM 17477</strain>
    </source>
</reference>
<organism evidence="1 2">
    <name type="scientific">Dethiosulfatibacter aminovorans DSM 17477</name>
    <dbReference type="NCBI Taxonomy" id="1121476"/>
    <lineage>
        <taxon>Bacteria</taxon>
        <taxon>Bacillati</taxon>
        <taxon>Bacillota</taxon>
        <taxon>Tissierellia</taxon>
        <taxon>Dethiosulfatibacter</taxon>
    </lineage>
</organism>
<dbReference type="InterPro" id="IPR015942">
    <property type="entry name" value="Asp/Glu/hydantoin_racemase"/>
</dbReference>
<dbReference type="Pfam" id="PF01177">
    <property type="entry name" value="Asp_Glu_race"/>
    <property type="match status" value="1"/>
</dbReference>
<sequence>MNKKYKIGILRVLTTEDSKILMAHQKILENLFLEFEYETKCIPDQYEGIHDEETYNVAFPKIIDLASKWENDIDGLIVSCAGDPAVRHLQDMLSIPVVGAGISAASLSLNYGEKVGIIGIEEYPPPAYEDILGNRIIGYELPEGIENTNDLQTEKGKASIVESAMRLKGKGCDVIAFACTGLSTANAVDMLKDIGIPVVDAVVAEGTIMKYKITEKSMRERICVQNR</sequence>
<proteinExistence type="predicted"/>
<dbReference type="RefSeq" id="WP_094762641.1">
    <property type="nucleotide sequence ID" value="NZ_FQZL01000005.1"/>
</dbReference>
<dbReference type="EMBL" id="FQZL01000005">
    <property type="protein sequence ID" value="SHI49614.1"/>
    <property type="molecule type" value="Genomic_DNA"/>
</dbReference>
<name>A0A1M6BLN1_9FIRM</name>
<dbReference type="InterPro" id="IPR001920">
    <property type="entry name" value="Asp/Glu_race"/>
</dbReference>
<dbReference type="AlphaFoldDB" id="A0A1M6BLN1"/>
<dbReference type="STRING" id="1121476.SAMN02745751_00401"/>
<dbReference type="Proteomes" id="UP000184052">
    <property type="component" value="Unassembled WGS sequence"/>
</dbReference>